<evidence type="ECO:0000313" key="4">
    <source>
        <dbReference type="EMBL" id="THU92228.1"/>
    </source>
</evidence>
<keyword evidence="1" id="KW-0560">Oxidoreductase</keyword>
<dbReference type="InterPro" id="IPR045010">
    <property type="entry name" value="MDR_fam"/>
</dbReference>
<dbReference type="PANTHER" id="PTHR43205">
    <property type="entry name" value="PROSTAGLANDIN REDUCTASE"/>
    <property type="match status" value="1"/>
</dbReference>
<dbReference type="Pfam" id="PF16884">
    <property type="entry name" value="ADH_N_2"/>
    <property type="match status" value="1"/>
</dbReference>
<feature type="domain" description="Oxidoreductase N-terminal" evidence="3">
    <location>
        <begin position="39"/>
        <end position="112"/>
    </location>
</feature>
<sequence>MTSNPRLIFKKCVGGGLPVVGEHIKFDNTPKIDLDNVPLKGGFLSKTLLLSPEPSMRERMRDPSLPSYTTAYNVGEIITGFGLVVVLRSEREGVKVGDYMYGITTWEAYTVQPYVEGRVDVTKYPPGTFDMDSLALQPVPNPNGMYPLSHYASILGTPGLTGYVGFQGIIQGKEGETIFVSSGASGVGNMVIQLAKSKGMKVIASAGSDIKVEYMRSLGADVPFNYKKESYDSVLAKNGPIHAFWDNVGAEALDAALAHARNYARFAICGTAATDNVPNEERYRLKNAHLIMKKCIKLYGFIVPDFLPQFMGQFLQEVPTMIGQGKLKSKELLVEGIENAAQAIVDMLNSGHDVIGKPVVIVAKE</sequence>
<dbReference type="InterPro" id="IPR011032">
    <property type="entry name" value="GroES-like_sf"/>
</dbReference>
<dbReference type="EMBL" id="ML179285">
    <property type="protein sequence ID" value="THU92228.1"/>
    <property type="molecule type" value="Genomic_DNA"/>
</dbReference>
<reference evidence="4 5" key="1">
    <citation type="journal article" date="2019" name="Nat. Ecol. Evol.">
        <title>Megaphylogeny resolves global patterns of mushroom evolution.</title>
        <authorList>
            <person name="Varga T."/>
            <person name="Krizsan K."/>
            <person name="Foldi C."/>
            <person name="Dima B."/>
            <person name="Sanchez-Garcia M."/>
            <person name="Sanchez-Ramirez S."/>
            <person name="Szollosi G.J."/>
            <person name="Szarkandi J.G."/>
            <person name="Papp V."/>
            <person name="Albert L."/>
            <person name="Andreopoulos W."/>
            <person name="Angelini C."/>
            <person name="Antonin V."/>
            <person name="Barry K.W."/>
            <person name="Bougher N.L."/>
            <person name="Buchanan P."/>
            <person name="Buyck B."/>
            <person name="Bense V."/>
            <person name="Catcheside P."/>
            <person name="Chovatia M."/>
            <person name="Cooper J."/>
            <person name="Damon W."/>
            <person name="Desjardin D."/>
            <person name="Finy P."/>
            <person name="Geml J."/>
            <person name="Haridas S."/>
            <person name="Hughes K."/>
            <person name="Justo A."/>
            <person name="Karasinski D."/>
            <person name="Kautmanova I."/>
            <person name="Kiss B."/>
            <person name="Kocsube S."/>
            <person name="Kotiranta H."/>
            <person name="LaButti K.M."/>
            <person name="Lechner B.E."/>
            <person name="Liimatainen K."/>
            <person name="Lipzen A."/>
            <person name="Lukacs Z."/>
            <person name="Mihaltcheva S."/>
            <person name="Morgado L.N."/>
            <person name="Niskanen T."/>
            <person name="Noordeloos M.E."/>
            <person name="Ohm R.A."/>
            <person name="Ortiz-Santana B."/>
            <person name="Ovrebo C."/>
            <person name="Racz N."/>
            <person name="Riley R."/>
            <person name="Savchenko A."/>
            <person name="Shiryaev A."/>
            <person name="Soop K."/>
            <person name="Spirin V."/>
            <person name="Szebenyi C."/>
            <person name="Tomsovsky M."/>
            <person name="Tulloss R.E."/>
            <person name="Uehling J."/>
            <person name="Grigoriev I.V."/>
            <person name="Vagvolgyi C."/>
            <person name="Papp T."/>
            <person name="Martin F.M."/>
            <person name="Miettinen O."/>
            <person name="Hibbett D.S."/>
            <person name="Nagy L.G."/>
        </authorList>
    </citation>
    <scope>NUCLEOTIDE SEQUENCE [LARGE SCALE GENOMIC DNA]</scope>
    <source>
        <strain evidence="4 5">CBS 962.96</strain>
    </source>
</reference>
<dbReference type="PANTHER" id="PTHR43205:SF7">
    <property type="entry name" value="PROSTAGLANDIN REDUCTASE 1"/>
    <property type="match status" value="1"/>
</dbReference>
<feature type="domain" description="Alcohol dehydrogenase-like C-terminal" evidence="2">
    <location>
        <begin position="186"/>
        <end position="305"/>
    </location>
</feature>
<evidence type="ECO:0000256" key="1">
    <source>
        <dbReference type="ARBA" id="ARBA00023002"/>
    </source>
</evidence>
<dbReference type="InterPro" id="IPR041694">
    <property type="entry name" value="ADH_N_2"/>
</dbReference>
<dbReference type="CDD" id="cd05288">
    <property type="entry name" value="PGDH"/>
    <property type="match status" value="1"/>
</dbReference>
<dbReference type="GO" id="GO:0016628">
    <property type="term" value="F:oxidoreductase activity, acting on the CH-CH group of donors, NAD or NADP as acceptor"/>
    <property type="evidence" value="ECO:0007669"/>
    <property type="project" value="InterPro"/>
</dbReference>
<organism evidence="4 5">
    <name type="scientific">Dendrothele bispora (strain CBS 962.96)</name>
    <dbReference type="NCBI Taxonomy" id="1314807"/>
    <lineage>
        <taxon>Eukaryota</taxon>
        <taxon>Fungi</taxon>
        <taxon>Dikarya</taxon>
        <taxon>Basidiomycota</taxon>
        <taxon>Agaricomycotina</taxon>
        <taxon>Agaricomycetes</taxon>
        <taxon>Agaricomycetidae</taxon>
        <taxon>Agaricales</taxon>
        <taxon>Agaricales incertae sedis</taxon>
        <taxon>Dendrothele</taxon>
    </lineage>
</organism>
<dbReference type="SUPFAM" id="SSF50129">
    <property type="entry name" value="GroES-like"/>
    <property type="match status" value="1"/>
</dbReference>
<dbReference type="Gene3D" id="3.90.180.10">
    <property type="entry name" value="Medium-chain alcohol dehydrogenases, catalytic domain"/>
    <property type="match status" value="1"/>
</dbReference>
<dbReference type="InterPro" id="IPR036291">
    <property type="entry name" value="NAD(P)-bd_dom_sf"/>
</dbReference>
<dbReference type="SUPFAM" id="SSF51735">
    <property type="entry name" value="NAD(P)-binding Rossmann-fold domains"/>
    <property type="match status" value="1"/>
</dbReference>
<dbReference type="Pfam" id="PF00107">
    <property type="entry name" value="ADH_zinc_N"/>
    <property type="match status" value="1"/>
</dbReference>
<evidence type="ECO:0000259" key="3">
    <source>
        <dbReference type="Pfam" id="PF16884"/>
    </source>
</evidence>
<dbReference type="InterPro" id="IPR013149">
    <property type="entry name" value="ADH-like_C"/>
</dbReference>
<accession>A0A4S8LTF3</accession>
<evidence type="ECO:0000313" key="5">
    <source>
        <dbReference type="Proteomes" id="UP000297245"/>
    </source>
</evidence>
<dbReference type="Proteomes" id="UP000297245">
    <property type="component" value="Unassembled WGS sequence"/>
</dbReference>
<evidence type="ECO:0000259" key="2">
    <source>
        <dbReference type="Pfam" id="PF00107"/>
    </source>
</evidence>
<name>A0A4S8LTF3_DENBC</name>
<dbReference type="Gene3D" id="3.40.50.720">
    <property type="entry name" value="NAD(P)-binding Rossmann-like Domain"/>
    <property type="match status" value="1"/>
</dbReference>
<proteinExistence type="predicted"/>
<gene>
    <name evidence="4" type="ORF">K435DRAFT_840655</name>
</gene>
<keyword evidence="5" id="KW-1185">Reference proteome</keyword>
<protein>
    <submittedName>
        <fullName evidence="4">NAD(P)-binding protein</fullName>
    </submittedName>
</protein>
<dbReference type="AlphaFoldDB" id="A0A4S8LTF3"/>
<dbReference type="OrthoDB" id="809632at2759"/>